<gene>
    <name evidence="8" type="ORF">QO011_005597</name>
</gene>
<evidence type="ECO:0000256" key="6">
    <source>
        <dbReference type="SAM" id="SignalP"/>
    </source>
</evidence>
<proteinExistence type="predicted"/>
<keyword evidence="3 4" id="KW-0408">Iron</keyword>
<keyword evidence="6" id="KW-0732">Signal</keyword>
<protein>
    <recommendedName>
        <fullName evidence="7">Cytochrome c domain-containing protein</fullName>
    </recommendedName>
</protein>
<evidence type="ECO:0000313" key="8">
    <source>
        <dbReference type="EMBL" id="MDQ0472568.1"/>
    </source>
</evidence>
<dbReference type="PANTHER" id="PTHR13037:SF24">
    <property type="entry name" value="POLYCOMB PROTEIN PCL-RELATED"/>
    <property type="match status" value="1"/>
</dbReference>
<reference evidence="8 9" key="1">
    <citation type="submission" date="2023-07" db="EMBL/GenBank/DDBJ databases">
        <title>Genomic Encyclopedia of Type Strains, Phase IV (KMG-IV): sequencing the most valuable type-strain genomes for metagenomic binning, comparative biology and taxonomic classification.</title>
        <authorList>
            <person name="Goeker M."/>
        </authorList>
    </citation>
    <scope>NUCLEOTIDE SEQUENCE [LARGE SCALE GENOMIC DNA]</scope>
    <source>
        <strain evidence="8 9">DSM 19619</strain>
    </source>
</reference>
<evidence type="ECO:0000313" key="9">
    <source>
        <dbReference type="Proteomes" id="UP001242480"/>
    </source>
</evidence>
<evidence type="ECO:0000256" key="3">
    <source>
        <dbReference type="ARBA" id="ARBA00023004"/>
    </source>
</evidence>
<dbReference type="PANTHER" id="PTHR13037">
    <property type="entry name" value="FORMIN"/>
    <property type="match status" value="1"/>
</dbReference>
<name>A0ABU0JE72_9HYPH</name>
<accession>A0ABU0JE72</accession>
<evidence type="ECO:0000256" key="1">
    <source>
        <dbReference type="ARBA" id="ARBA00022581"/>
    </source>
</evidence>
<sequence length="890" mass="95901">MKYRNQFRIAGLLVAASLSASVLPGLSLPAFAADAKPPATLVPVGPAAEPPGAPAPADAAQPEEPAPPPGPAAAEAPPPPPPPPPAAAEAPPPAPALAPQPAAEPEPPPPPAPAPQPIAAEPAPPPPPPPPPAPAPAAAGGFPAFPPDLRVPTDPIAKAAFDVLEKHCSRCHEAGMLTAREKPAKNFGDILKLDELAANPHFIQAGNPEGSKLFQQIINKEMPYDVYYEFDTSRPEITAADIEALRAWIKSTGDQEAAACASRKFMTDEDVVDAIAADLQHLPDHRIKGRRYLTLTNIYNSCDTDEAMNVYRQGVVKLLNSFSRRPDVVRLETIDEAKTIVAFNLEDLGWEEADWNTVLANYPFAVKPDAKMFDFAAQQTNTVLPYVRADWFTFTASQPPLYDKLLQLPDNFPGLTQKLAVDMDADIKNFVAQRAGFQKSGVSQNNRLIERHPISTGYFWTSYDFGGSKDKQSLFLHPLGPEQDGITGGFHHDGGESIFSLPNGFQAYYLNKSDGTRLDKGPVQIVRDPSRRDFSVTNGISCMGCHDQGMRKAKDEVRRAILADHSFSKDVRETVAALYPENDKMDALIEDDFQRFTSAMKRAGLDPALKLNGVEMTNALFTRYEGDLSLRRAAAEYGYAPDRFKDAFIQGGPEAIALMHRLEQGIVPRDQFETLFIKFVESSTEGRVLDVSNLAGGAQVAPVVTPPSPGGTFELRLTADNTVYKQYQSAVFTAVASRDCSLFVVNVSKDGVGTIIFPNKFQSDNAVKAGQTVVLGGPGAPFKFKLPDIGQERVVGVCRVNGSTREAFGFRIDPTKQTFAQIPNFDKQVTRSIVVEANDIRKEAAGLDADAKKDAQSAKLAAVVSDKDAGAAPAASKETVASTAIVIQVQ</sequence>
<dbReference type="PROSITE" id="PS51007">
    <property type="entry name" value="CYTC"/>
    <property type="match status" value="1"/>
</dbReference>
<dbReference type="InterPro" id="IPR009056">
    <property type="entry name" value="Cyt_c-like_dom"/>
</dbReference>
<dbReference type="InterPro" id="IPR025493">
    <property type="entry name" value="DUF4384"/>
</dbReference>
<keyword evidence="4" id="KW-0349">Heme</keyword>
<evidence type="ECO:0000256" key="4">
    <source>
        <dbReference type="PROSITE-ProRule" id="PRU00433"/>
    </source>
</evidence>
<evidence type="ECO:0000256" key="5">
    <source>
        <dbReference type="SAM" id="MobiDB-lite"/>
    </source>
</evidence>
<evidence type="ECO:0000259" key="7">
    <source>
        <dbReference type="PROSITE" id="PS51007"/>
    </source>
</evidence>
<evidence type="ECO:0000256" key="2">
    <source>
        <dbReference type="ARBA" id="ARBA00022723"/>
    </source>
</evidence>
<dbReference type="PRINTS" id="PR01217">
    <property type="entry name" value="PRICHEXTENSN"/>
</dbReference>
<feature type="signal peptide" evidence="6">
    <location>
        <begin position="1"/>
        <end position="32"/>
    </location>
</feature>
<feature type="domain" description="Cytochrome c" evidence="7">
    <location>
        <begin position="136"/>
        <end position="253"/>
    </location>
</feature>
<keyword evidence="1" id="KW-0945">Host-virus interaction</keyword>
<dbReference type="EMBL" id="JAUSVX010000012">
    <property type="protein sequence ID" value="MDQ0472568.1"/>
    <property type="molecule type" value="Genomic_DNA"/>
</dbReference>
<dbReference type="Pfam" id="PF14326">
    <property type="entry name" value="DUF4384"/>
    <property type="match status" value="1"/>
</dbReference>
<comment type="caution">
    <text evidence="8">The sequence shown here is derived from an EMBL/GenBank/DDBJ whole genome shotgun (WGS) entry which is preliminary data.</text>
</comment>
<organism evidence="8 9">
    <name type="scientific">Labrys wisconsinensis</name>
    <dbReference type="NCBI Taxonomy" id="425677"/>
    <lineage>
        <taxon>Bacteria</taxon>
        <taxon>Pseudomonadati</taxon>
        <taxon>Pseudomonadota</taxon>
        <taxon>Alphaproteobacteria</taxon>
        <taxon>Hyphomicrobiales</taxon>
        <taxon>Xanthobacteraceae</taxon>
        <taxon>Labrys</taxon>
    </lineage>
</organism>
<dbReference type="Proteomes" id="UP001242480">
    <property type="component" value="Unassembled WGS sequence"/>
</dbReference>
<feature type="compositionally biased region" description="Pro residues" evidence="5">
    <location>
        <begin position="64"/>
        <end position="135"/>
    </location>
</feature>
<keyword evidence="9" id="KW-1185">Reference proteome</keyword>
<feature type="chain" id="PRO_5047374982" description="Cytochrome c domain-containing protein" evidence="6">
    <location>
        <begin position="33"/>
        <end position="890"/>
    </location>
</feature>
<dbReference type="RefSeq" id="WP_307279559.1">
    <property type="nucleotide sequence ID" value="NZ_JAUSVX010000012.1"/>
</dbReference>
<feature type="region of interest" description="Disordered" evidence="5">
    <location>
        <begin position="42"/>
        <end position="148"/>
    </location>
</feature>
<keyword evidence="2 4" id="KW-0479">Metal-binding</keyword>